<dbReference type="AlphaFoldDB" id="A0A8R1TR32"/>
<dbReference type="GO" id="GO:0030182">
    <property type="term" value="P:neuron differentiation"/>
    <property type="evidence" value="ECO:0007669"/>
    <property type="project" value="TreeGrafter"/>
</dbReference>
<evidence type="ECO:0000256" key="7">
    <source>
        <dbReference type="ARBA" id="ARBA00023242"/>
    </source>
</evidence>
<dbReference type="GO" id="GO:0000977">
    <property type="term" value="F:RNA polymerase II transcription regulatory region sequence-specific DNA binding"/>
    <property type="evidence" value="ECO:0007669"/>
    <property type="project" value="TreeGrafter"/>
</dbReference>
<dbReference type="PROSITE" id="PS00478">
    <property type="entry name" value="LIM_DOMAIN_1"/>
    <property type="match status" value="1"/>
</dbReference>
<dbReference type="GO" id="GO:0046872">
    <property type="term" value="F:metal ion binding"/>
    <property type="evidence" value="ECO:0007669"/>
    <property type="project" value="UniProtKB-KW"/>
</dbReference>
<dbReference type="Gene3D" id="2.10.110.10">
    <property type="entry name" value="Cysteine Rich Protein"/>
    <property type="match status" value="1"/>
</dbReference>
<dbReference type="InterPro" id="IPR001781">
    <property type="entry name" value="Znf_LIM"/>
</dbReference>
<dbReference type="SUPFAM" id="SSF57716">
    <property type="entry name" value="Glucocorticoid receptor-like (DNA-binding domain)"/>
    <property type="match status" value="2"/>
</dbReference>
<evidence type="ECO:0000313" key="10">
    <source>
        <dbReference type="EnsemblMetazoa" id="OVOC2659.1"/>
    </source>
</evidence>
<dbReference type="Pfam" id="PF00412">
    <property type="entry name" value="LIM"/>
    <property type="match status" value="1"/>
</dbReference>
<organism evidence="10 11">
    <name type="scientific">Onchocerca volvulus</name>
    <dbReference type="NCBI Taxonomy" id="6282"/>
    <lineage>
        <taxon>Eukaryota</taxon>
        <taxon>Metazoa</taxon>
        <taxon>Ecdysozoa</taxon>
        <taxon>Nematoda</taxon>
        <taxon>Chromadorea</taxon>
        <taxon>Rhabditida</taxon>
        <taxon>Spirurina</taxon>
        <taxon>Spiruromorpha</taxon>
        <taxon>Filarioidea</taxon>
        <taxon>Onchocercidae</taxon>
        <taxon>Onchocerca</taxon>
    </lineage>
</organism>
<dbReference type="GO" id="GO:0005634">
    <property type="term" value="C:nucleus"/>
    <property type="evidence" value="ECO:0007669"/>
    <property type="project" value="UniProtKB-SubCell"/>
</dbReference>
<evidence type="ECO:0000313" key="11">
    <source>
        <dbReference type="Proteomes" id="UP000024404"/>
    </source>
</evidence>
<dbReference type="EMBL" id="CMVM020000075">
    <property type="status" value="NOT_ANNOTATED_CDS"/>
    <property type="molecule type" value="Genomic_DNA"/>
</dbReference>
<evidence type="ECO:0000256" key="5">
    <source>
        <dbReference type="ARBA" id="ARBA00023125"/>
    </source>
</evidence>
<dbReference type="PANTHER" id="PTHR24208:SF166">
    <property type="entry name" value="LIM HOMEOBOX TRANSCRIPTION FACTOR 1 ALPHA, ISOFORM B"/>
    <property type="match status" value="1"/>
</dbReference>
<proteinExistence type="predicted"/>
<evidence type="ECO:0000256" key="6">
    <source>
        <dbReference type="ARBA" id="ARBA00023155"/>
    </source>
</evidence>
<keyword evidence="11" id="KW-1185">Reference proteome</keyword>
<keyword evidence="6" id="KW-0371">Homeobox</keyword>
<sequence length="153" mass="16404">MILDACALTLSDSSSSSSSSSSSLSLSLLLSSSAMPIAAENLEHFLSMRSMVNLGSGSSTISPKAQIFSSSSREDCDEMTVPSTVPPTVPHTVADGIVCNGCGLEIKEKYMMKIDDNCWHENCLICCTCRIPLNGSSCYSRSGQFYCKEDYIV</sequence>
<keyword evidence="5" id="KW-0238">DNA-binding</keyword>
<name>A0A8R1TR32_ONCVO</name>
<dbReference type="SMART" id="SM00132">
    <property type="entry name" value="LIM"/>
    <property type="match status" value="1"/>
</dbReference>
<dbReference type="InterPro" id="IPR050453">
    <property type="entry name" value="LIM_Homeobox_TF"/>
</dbReference>
<dbReference type="Proteomes" id="UP000024404">
    <property type="component" value="Unassembled WGS sequence"/>
</dbReference>
<evidence type="ECO:0000256" key="8">
    <source>
        <dbReference type="PROSITE-ProRule" id="PRU00125"/>
    </source>
</evidence>
<dbReference type="PANTHER" id="PTHR24208">
    <property type="entry name" value="LIM/HOMEOBOX PROTEIN LHX"/>
    <property type="match status" value="1"/>
</dbReference>
<evidence type="ECO:0000256" key="4">
    <source>
        <dbReference type="ARBA" id="ARBA00023038"/>
    </source>
</evidence>
<accession>A0A8R1TR32</accession>
<evidence type="ECO:0000256" key="2">
    <source>
        <dbReference type="ARBA" id="ARBA00022723"/>
    </source>
</evidence>
<reference evidence="10" key="2">
    <citation type="submission" date="2022-06" db="UniProtKB">
        <authorList>
            <consortium name="EnsemblMetazoa"/>
        </authorList>
    </citation>
    <scope>IDENTIFICATION</scope>
</reference>
<dbReference type="OMA" id="NCWHENC"/>
<comment type="subcellular location">
    <subcellularLocation>
        <location evidence="1">Nucleus</location>
    </subcellularLocation>
</comment>
<keyword evidence="4 8" id="KW-0440">LIM domain</keyword>
<keyword evidence="3 8" id="KW-0862">Zinc</keyword>
<evidence type="ECO:0000259" key="9">
    <source>
        <dbReference type="PROSITE" id="PS50023"/>
    </source>
</evidence>
<dbReference type="EnsemblMetazoa" id="OVOC2659.1">
    <property type="protein sequence ID" value="OVOC2659.1"/>
    <property type="gene ID" value="WBGene00239468"/>
</dbReference>
<keyword evidence="7" id="KW-0539">Nucleus</keyword>
<feature type="domain" description="LIM zinc-binding" evidence="9">
    <location>
        <begin position="97"/>
        <end position="153"/>
    </location>
</feature>
<keyword evidence="2 8" id="KW-0479">Metal-binding</keyword>
<dbReference type="PROSITE" id="PS50023">
    <property type="entry name" value="LIM_DOMAIN_2"/>
    <property type="match status" value="1"/>
</dbReference>
<dbReference type="GO" id="GO:0000981">
    <property type="term" value="F:DNA-binding transcription factor activity, RNA polymerase II-specific"/>
    <property type="evidence" value="ECO:0007669"/>
    <property type="project" value="TreeGrafter"/>
</dbReference>
<evidence type="ECO:0000256" key="3">
    <source>
        <dbReference type="ARBA" id="ARBA00022833"/>
    </source>
</evidence>
<evidence type="ECO:0000256" key="1">
    <source>
        <dbReference type="ARBA" id="ARBA00004123"/>
    </source>
</evidence>
<reference evidence="11" key="1">
    <citation type="submission" date="2013-10" db="EMBL/GenBank/DDBJ databases">
        <title>Genome sequencing of Onchocerca volvulus.</title>
        <authorList>
            <person name="Cotton J."/>
            <person name="Tsai J."/>
            <person name="Stanley E."/>
            <person name="Tracey A."/>
            <person name="Holroyd N."/>
            <person name="Lustigman S."/>
            <person name="Berriman M."/>
        </authorList>
    </citation>
    <scope>NUCLEOTIDE SEQUENCE</scope>
</reference>
<protein>
    <submittedName>
        <fullName evidence="10">LIM zinc-binding domain-containing protein</fullName>
    </submittedName>
</protein>